<dbReference type="InterPro" id="IPR041588">
    <property type="entry name" value="Integrase_H2C2"/>
</dbReference>
<dbReference type="SUPFAM" id="SSF53098">
    <property type="entry name" value="Ribonuclease H-like"/>
    <property type="match status" value="1"/>
</dbReference>
<name>A0A218UMA2_9PASE</name>
<organism evidence="3 4">
    <name type="scientific">Lonchura striata</name>
    <name type="common">white-rumped munia</name>
    <dbReference type="NCBI Taxonomy" id="40157"/>
    <lineage>
        <taxon>Eukaryota</taxon>
        <taxon>Metazoa</taxon>
        <taxon>Chordata</taxon>
        <taxon>Craniata</taxon>
        <taxon>Vertebrata</taxon>
        <taxon>Euteleostomi</taxon>
        <taxon>Archelosauria</taxon>
        <taxon>Archosauria</taxon>
        <taxon>Dinosauria</taxon>
        <taxon>Saurischia</taxon>
        <taxon>Theropoda</taxon>
        <taxon>Coelurosauria</taxon>
        <taxon>Aves</taxon>
        <taxon>Neognathae</taxon>
        <taxon>Neoaves</taxon>
        <taxon>Telluraves</taxon>
        <taxon>Australaves</taxon>
        <taxon>Passeriformes</taxon>
        <taxon>Passeroidea</taxon>
        <taxon>Estrildidae</taxon>
        <taxon>Estrildinae</taxon>
        <taxon>Lonchura</taxon>
    </lineage>
</organism>
<dbReference type="Gene3D" id="1.10.340.70">
    <property type="match status" value="1"/>
</dbReference>
<dbReference type="PROSITE" id="PS50994">
    <property type="entry name" value="INTEGRASE"/>
    <property type="match status" value="1"/>
</dbReference>
<feature type="domain" description="Integrase catalytic" evidence="2">
    <location>
        <begin position="148"/>
        <end position="306"/>
    </location>
</feature>
<dbReference type="InterPro" id="IPR036397">
    <property type="entry name" value="RNaseH_sf"/>
</dbReference>
<evidence type="ECO:0000313" key="4">
    <source>
        <dbReference type="Proteomes" id="UP000197619"/>
    </source>
</evidence>
<dbReference type="Pfam" id="PF17921">
    <property type="entry name" value="Integrase_H2C2"/>
    <property type="match status" value="1"/>
</dbReference>
<accession>A0A218UMA2</accession>
<dbReference type="STRING" id="299123.ENSLSDP00000007052"/>
<evidence type="ECO:0000256" key="1">
    <source>
        <dbReference type="ARBA" id="ARBA00039658"/>
    </source>
</evidence>
<dbReference type="InterPro" id="IPR012337">
    <property type="entry name" value="RNaseH-like_sf"/>
</dbReference>
<dbReference type="PANTHER" id="PTHR37984:SF5">
    <property type="entry name" value="PROTEIN NYNRIN-LIKE"/>
    <property type="match status" value="1"/>
</dbReference>
<dbReference type="PANTHER" id="PTHR37984">
    <property type="entry name" value="PROTEIN CBG26694"/>
    <property type="match status" value="1"/>
</dbReference>
<comment type="caution">
    <text evidence="3">The sequence shown here is derived from an EMBL/GenBank/DDBJ whole genome shotgun (WGS) entry which is preliminary data.</text>
</comment>
<dbReference type="AlphaFoldDB" id="A0A218UMA2"/>
<evidence type="ECO:0000259" key="2">
    <source>
        <dbReference type="PROSITE" id="PS50994"/>
    </source>
</evidence>
<reference evidence="3 4" key="1">
    <citation type="submission" date="2017-05" db="EMBL/GenBank/DDBJ databases">
        <title>Genome of assembly of the Bengalese finch, Lonchura striata domestica.</title>
        <authorList>
            <person name="Colquitt B.M."/>
            <person name="Brainard M.S."/>
        </authorList>
    </citation>
    <scope>NUCLEOTIDE SEQUENCE [LARGE SCALE GENOMIC DNA]</scope>
    <source>
        <strain evidence="3">White83orange57</strain>
    </source>
</reference>
<gene>
    <name evidence="3" type="primary">GIN1_1</name>
    <name evidence="3" type="ORF">RLOC_00005719</name>
</gene>
<dbReference type="EMBL" id="MUZQ01000225">
    <property type="protein sequence ID" value="OWK54863.1"/>
    <property type="molecule type" value="Genomic_DNA"/>
</dbReference>
<evidence type="ECO:0000313" key="3">
    <source>
        <dbReference type="EMBL" id="OWK54863.1"/>
    </source>
</evidence>
<proteinExistence type="predicted"/>
<dbReference type="GO" id="GO:0015074">
    <property type="term" value="P:DNA integration"/>
    <property type="evidence" value="ECO:0007669"/>
    <property type="project" value="InterPro"/>
</dbReference>
<keyword evidence="4" id="KW-1185">Reference proteome</keyword>
<protein>
    <recommendedName>
        <fullName evidence="1">Gypsy retrotransposon integrase-like protein 1</fullName>
    </recommendedName>
</protein>
<dbReference type="FunFam" id="1.10.340.70:FF:000001">
    <property type="entry name" value="Retrovirus-related Pol polyprotein from transposon gypsy-like Protein"/>
    <property type="match status" value="1"/>
</dbReference>
<dbReference type="InterPro" id="IPR001584">
    <property type="entry name" value="Integrase_cat-core"/>
</dbReference>
<dbReference type="InterPro" id="IPR050951">
    <property type="entry name" value="Retrovirus_Pol_polyprotein"/>
</dbReference>
<sequence length="422" mass="47619">MDAALPEAEREVVVAAEPCGHGSKFEDIYRLLAEGCFPPSFCSIKRKNLKRYAQKFVVDGGCLYYVGPKKEEKREVIVDPERRRQVFLESHFTEIGNHLGQKKTVHRIQSRYYWLGIVKDVVDWIKMCETCQNAEHNKSVTRKAKPVRVESPWEVLGLDIHGPFPETSQSNTHVLLVTDYFTKWVEAAPLQKKDPFSVAKALATVFYRFGASKNIYTSQSWDFCEEVSRHLCERWNISQLLTPTDPTDPPSPGDRSAEVLRASICSVVNEKPSEWDAHLDPVLFEFRTSVNSATKYSPFFLMFNRYVCLSSEVDFVKDSKEQGAGSGKANSLPPFTATVQEQQNVVKEIVISNMTTACKRERKGVKRKTRGLPSLAFKVEDNVFGGSTASSLKKLKKGQFVSFQIETVLPPEQSMSGGKKPS</sequence>
<dbReference type="Proteomes" id="UP000197619">
    <property type="component" value="Unassembled WGS sequence"/>
</dbReference>
<dbReference type="Gene3D" id="3.30.420.10">
    <property type="entry name" value="Ribonuclease H-like superfamily/Ribonuclease H"/>
    <property type="match status" value="1"/>
</dbReference>
<dbReference type="GO" id="GO:0003676">
    <property type="term" value="F:nucleic acid binding"/>
    <property type="evidence" value="ECO:0007669"/>
    <property type="project" value="InterPro"/>
</dbReference>